<dbReference type="InterPro" id="IPR024156">
    <property type="entry name" value="Small_GTPase_ARF"/>
</dbReference>
<keyword evidence="5" id="KW-0812">Transmembrane</keyword>
<dbReference type="SMART" id="SM00177">
    <property type="entry name" value="ARF"/>
    <property type="match status" value="1"/>
</dbReference>
<gene>
    <name evidence="6" type="ORF">HPB52_025279</name>
</gene>
<protein>
    <submittedName>
        <fullName evidence="6">Uncharacterized protein</fullName>
    </submittedName>
</protein>
<name>A0A9D4PBN9_RHISA</name>
<dbReference type="GO" id="GO:0005525">
    <property type="term" value="F:GTP binding"/>
    <property type="evidence" value="ECO:0007669"/>
    <property type="project" value="UniProtKB-KW"/>
</dbReference>
<dbReference type="AlphaFoldDB" id="A0A9D4PBN9"/>
<keyword evidence="1 3" id="KW-0547">Nucleotide-binding</keyword>
<dbReference type="SUPFAM" id="SSF52540">
    <property type="entry name" value="P-loop containing nucleoside triphosphate hydrolases"/>
    <property type="match status" value="1"/>
</dbReference>
<dbReference type="Gene3D" id="3.40.50.300">
    <property type="entry name" value="P-loop containing nucleotide triphosphate hydrolases"/>
    <property type="match status" value="1"/>
</dbReference>
<reference evidence="6" key="2">
    <citation type="submission" date="2021-09" db="EMBL/GenBank/DDBJ databases">
        <authorList>
            <person name="Jia N."/>
            <person name="Wang J."/>
            <person name="Shi W."/>
            <person name="Du L."/>
            <person name="Sun Y."/>
            <person name="Zhan W."/>
            <person name="Jiang J."/>
            <person name="Wang Q."/>
            <person name="Zhang B."/>
            <person name="Ji P."/>
            <person name="Sakyi L.B."/>
            <person name="Cui X."/>
            <person name="Yuan T."/>
            <person name="Jiang B."/>
            <person name="Yang W."/>
            <person name="Lam T.T.-Y."/>
            <person name="Chang Q."/>
            <person name="Ding S."/>
            <person name="Wang X."/>
            <person name="Zhu J."/>
            <person name="Ruan X."/>
            <person name="Zhao L."/>
            <person name="Wei J."/>
            <person name="Que T."/>
            <person name="Du C."/>
            <person name="Cheng J."/>
            <person name="Dai P."/>
            <person name="Han X."/>
            <person name="Huang E."/>
            <person name="Gao Y."/>
            <person name="Liu J."/>
            <person name="Shao H."/>
            <person name="Ye R."/>
            <person name="Li L."/>
            <person name="Wei W."/>
            <person name="Wang X."/>
            <person name="Wang C."/>
            <person name="Huo Q."/>
            <person name="Li W."/>
            <person name="Guo W."/>
            <person name="Chen H."/>
            <person name="Chen S."/>
            <person name="Zhou L."/>
            <person name="Zhou L."/>
            <person name="Ni X."/>
            <person name="Tian J."/>
            <person name="Zhou Y."/>
            <person name="Sheng Y."/>
            <person name="Liu T."/>
            <person name="Pan Y."/>
            <person name="Xia L."/>
            <person name="Li J."/>
            <person name="Zhao F."/>
            <person name="Cao W."/>
        </authorList>
    </citation>
    <scope>NUCLEOTIDE SEQUENCE</scope>
    <source>
        <strain evidence="6">Rsan-2018</strain>
        <tissue evidence="6">Larvae</tissue>
    </source>
</reference>
<dbReference type="PANTHER" id="PTHR11711">
    <property type="entry name" value="ADP RIBOSYLATION FACTOR-RELATED"/>
    <property type="match status" value="1"/>
</dbReference>
<evidence type="ECO:0000313" key="7">
    <source>
        <dbReference type="Proteomes" id="UP000821837"/>
    </source>
</evidence>
<dbReference type="GO" id="GO:0003924">
    <property type="term" value="F:GTPase activity"/>
    <property type="evidence" value="ECO:0007669"/>
    <property type="project" value="InterPro"/>
</dbReference>
<keyword evidence="7" id="KW-1185">Reference proteome</keyword>
<dbReference type="EMBL" id="JABSTV010001963">
    <property type="protein sequence ID" value="KAH7931798.1"/>
    <property type="molecule type" value="Genomic_DNA"/>
</dbReference>
<dbReference type="InterPro" id="IPR027417">
    <property type="entry name" value="P-loop_NTPase"/>
</dbReference>
<dbReference type="Pfam" id="PF00025">
    <property type="entry name" value="Arf"/>
    <property type="match status" value="1"/>
</dbReference>
<organism evidence="6 7">
    <name type="scientific">Rhipicephalus sanguineus</name>
    <name type="common">Brown dog tick</name>
    <name type="synonym">Ixodes sanguineus</name>
    <dbReference type="NCBI Taxonomy" id="34632"/>
    <lineage>
        <taxon>Eukaryota</taxon>
        <taxon>Metazoa</taxon>
        <taxon>Ecdysozoa</taxon>
        <taxon>Arthropoda</taxon>
        <taxon>Chelicerata</taxon>
        <taxon>Arachnida</taxon>
        <taxon>Acari</taxon>
        <taxon>Parasitiformes</taxon>
        <taxon>Ixodida</taxon>
        <taxon>Ixodoidea</taxon>
        <taxon>Ixodidae</taxon>
        <taxon>Rhipicephalinae</taxon>
        <taxon>Rhipicephalus</taxon>
        <taxon>Rhipicephalus</taxon>
    </lineage>
</organism>
<keyword evidence="4" id="KW-0175">Coiled coil</keyword>
<reference evidence="6" key="1">
    <citation type="journal article" date="2020" name="Cell">
        <title>Large-Scale Comparative Analyses of Tick Genomes Elucidate Their Genetic Diversity and Vector Capacities.</title>
        <authorList>
            <consortium name="Tick Genome and Microbiome Consortium (TIGMIC)"/>
            <person name="Jia N."/>
            <person name="Wang J."/>
            <person name="Shi W."/>
            <person name="Du L."/>
            <person name="Sun Y."/>
            <person name="Zhan W."/>
            <person name="Jiang J.F."/>
            <person name="Wang Q."/>
            <person name="Zhang B."/>
            <person name="Ji P."/>
            <person name="Bell-Sakyi L."/>
            <person name="Cui X.M."/>
            <person name="Yuan T.T."/>
            <person name="Jiang B.G."/>
            <person name="Yang W.F."/>
            <person name="Lam T.T."/>
            <person name="Chang Q.C."/>
            <person name="Ding S.J."/>
            <person name="Wang X.J."/>
            <person name="Zhu J.G."/>
            <person name="Ruan X.D."/>
            <person name="Zhao L."/>
            <person name="Wei J.T."/>
            <person name="Ye R.Z."/>
            <person name="Que T.C."/>
            <person name="Du C.H."/>
            <person name="Zhou Y.H."/>
            <person name="Cheng J.X."/>
            <person name="Dai P.F."/>
            <person name="Guo W.B."/>
            <person name="Han X.H."/>
            <person name="Huang E.J."/>
            <person name="Li L.F."/>
            <person name="Wei W."/>
            <person name="Gao Y.C."/>
            <person name="Liu J.Z."/>
            <person name="Shao H.Z."/>
            <person name="Wang X."/>
            <person name="Wang C.C."/>
            <person name="Yang T.C."/>
            <person name="Huo Q.B."/>
            <person name="Li W."/>
            <person name="Chen H.Y."/>
            <person name="Chen S.E."/>
            <person name="Zhou L.G."/>
            <person name="Ni X.B."/>
            <person name="Tian J.H."/>
            <person name="Sheng Y."/>
            <person name="Liu T."/>
            <person name="Pan Y.S."/>
            <person name="Xia L.Y."/>
            <person name="Li J."/>
            <person name="Zhao F."/>
            <person name="Cao W.C."/>
        </authorList>
    </citation>
    <scope>NUCLEOTIDE SEQUENCE</scope>
    <source>
        <strain evidence="6">Rsan-2018</strain>
    </source>
</reference>
<evidence type="ECO:0000256" key="3">
    <source>
        <dbReference type="PIRSR" id="PIRSR606689-1"/>
    </source>
</evidence>
<evidence type="ECO:0000256" key="2">
    <source>
        <dbReference type="ARBA" id="ARBA00023134"/>
    </source>
</evidence>
<feature type="coiled-coil region" evidence="4">
    <location>
        <begin position="7"/>
        <end position="48"/>
    </location>
</feature>
<evidence type="ECO:0000256" key="1">
    <source>
        <dbReference type="ARBA" id="ARBA00022741"/>
    </source>
</evidence>
<dbReference type="InterPro" id="IPR006689">
    <property type="entry name" value="Small_GTPase_ARF/SAR"/>
</dbReference>
<accession>A0A9D4PBN9</accession>
<dbReference type="Proteomes" id="UP000821837">
    <property type="component" value="Unassembled WGS sequence"/>
</dbReference>
<keyword evidence="5" id="KW-0472">Membrane</keyword>
<dbReference type="VEuPathDB" id="VectorBase:RSAN_038990"/>
<proteinExistence type="predicted"/>
<sequence length="246" mass="28141">MVHISLLHKQKEANKDLRRRNKRLEERIEALEENNGKLQDLLHNKLGKLYDAGVSAQLPLPLLALVNDEVHLGSGVFVKQEQWAWLLSRPKDSLFCKEVTKLLWGIPNLKNRNLTGAPCRHFVRKEEKQAPPRRALTPQKLQAVAKVTLREPVLFALQHSFQMRLGWGPCIFGGSILLGLIFVVDSNDRERITEAQDELQKMLSEDELRDAILLLFANKQDLPNAMPVGELTEKLGLNQLRNRRLC</sequence>
<keyword evidence="5" id="KW-1133">Transmembrane helix</keyword>
<feature type="transmembrane region" description="Helical" evidence="5">
    <location>
        <begin position="165"/>
        <end position="184"/>
    </location>
</feature>
<evidence type="ECO:0000313" key="6">
    <source>
        <dbReference type="EMBL" id="KAH7931798.1"/>
    </source>
</evidence>
<keyword evidence="2 3" id="KW-0342">GTP-binding</keyword>
<evidence type="ECO:0000256" key="5">
    <source>
        <dbReference type="SAM" id="Phobius"/>
    </source>
</evidence>
<feature type="binding site" evidence="3">
    <location>
        <begin position="218"/>
        <end position="221"/>
    </location>
    <ligand>
        <name>GTP</name>
        <dbReference type="ChEBI" id="CHEBI:37565"/>
    </ligand>
</feature>
<dbReference type="VEuPathDB" id="VectorBase:RSAN_037462"/>
<comment type="caution">
    <text evidence="6">The sequence shown here is derived from an EMBL/GenBank/DDBJ whole genome shotgun (WGS) entry which is preliminary data.</text>
</comment>
<dbReference type="VEuPathDB" id="VectorBase:RSAN_035030"/>
<evidence type="ECO:0000256" key="4">
    <source>
        <dbReference type="SAM" id="Coils"/>
    </source>
</evidence>